<keyword evidence="2" id="KW-0479">Metal-binding</keyword>
<gene>
    <name evidence="5" type="ORF">SCE1572_44660</name>
</gene>
<evidence type="ECO:0000313" key="6">
    <source>
        <dbReference type="Proteomes" id="UP000014803"/>
    </source>
</evidence>
<dbReference type="Gene3D" id="1.10.760.10">
    <property type="entry name" value="Cytochrome c-like domain"/>
    <property type="match status" value="1"/>
</dbReference>
<evidence type="ECO:0000259" key="4">
    <source>
        <dbReference type="Pfam" id="PF13442"/>
    </source>
</evidence>
<evidence type="ECO:0000256" key="1">
    <source>
        <dbReference type="ARBA" id="ARBA00022617"/>
    </source>
</evidence>
<dbReference type="Proteomes" id="UP000014803">
    <property type="component" value="Chromosome"/>
</dbReference>
<dbReference type="GO" id="GO:0020037">
    <property type="term" value="F:heme binding"/>
    <property type="evidence" value="ECO:0007669"/>
    <property type="project" value="InterPro"/>
</dbReference>
<sequence length="423" mass="43111">MTPLRRAAPLAALAPARLAALAPARLVALARLTALALACLAVLALAGCASQAAPPRPPLAVRPVAWPAPRELGPVRAVADDGDRVVLFHDGAAAVFVNGALARVERAPHRWVGAAVVPAPDGYGTWIVGADAEGRLLRLPSRGAFEPVADHYGLERAAVRAAAGLGLGGGAAFALDGEIAVADGERVTRYATGPLAAFAAGGGRVAFALGGEEVLALDVAPRALRSYPLEADGPAPLLAVTGAGALLAATPAALYAEDGAGVLRLRLRASAALHGLAVSGERVWFADGGELGVLDASGARATRGARLPEAGRLIGSPSGDVWLLAAGALRRFAADDGGAGPAWDDIAPVFDRACARCHRPRGEGGVDLSTRAAWASLREAIARRVVEERTMPPPGHALSEADRARIRGFVERLAPPARPSARP</sequence>
<dbReference type="STRING" id="1254432.SCE1572_44660"/>
<dbReference type="SUPFAM" id="SSF63829">
    <property type="entry name" value="Calcium-dependent phosphotriesterase"/>
    <property type="match status" value="1"/>
</dbReference>
<dbReference type="HOGENOM" id="CLU_683154_0_0_7"/>
<dbReference type="PATRIC" id="fig|1254432.3.peg.10095"/>
<reference evidence="5 6" key="1">
    <citation type="journal article" date="2013" name="Sci. Rep.">
        <title>Extraordinary expansion of a Sorangium cellulosum genome from an alkaline milieu.</title>
        <authorList>
            <person name="Han K."/>
            <person name="Li Z.F."/>
            <person name="Peng R."/>
            <person name="Zhu L.P."/>
            <person name="Zhou T."/>
            <person name="Wang L.G."/>
            <person name="Li S.G."/>
            <person name="Zhang X.B."/>
            <person name="Hu W."/>
            <person name="Wu Z.H."/>
            <person name="Qin N."/>
            <person name="Li Y.Z."/>
        </authorList>
    </citation>
    <scope>NUCLEOTIDE SEQUENCE [LARGE SCALE GENOMIC DNA]</scope>
    <source>
        <strain evidence="5 6">So0157-2</strain>
    </source>
</reference>
<protein>
    <recommendedName>
        <fullName evidence="4">Cytochrome c domain-containing protein</fullName>
    </recommendedName>
</protein>
<dbReference type="GO" id="GO:0009055">
    <property type="term" value="F:electron transfer activity"/>
    <property type="evidence" value="ECO:0007669"/>
    <property type="project" value="InterPro"/>
</dbReference>
<keyword evidence="3" id="KW-0408">Iron</keyword>
<evidence type="ECO:0000256" key="2">
    <source>
        <dbReference type="ARBA" id="ARBA00022723"/>
    </source>
</evidence>
<proteinExistence type="predicted"/>
<dbReference type="InterPro" id="IPR009056">
    <property type="entry name" value="Cyt_c-like_dom"/>
</dbReference>
<name>S4YDX4_SORCE</name>
<keyword evidence="1" id="KW-0349">Heme</keyword>
<dbReference type="SUPFAM" id="SSF46626">
    <property type="entry name" value="Cytochrome c"/>
    <property type="match status" value="1"/>
</dbReference>
<dbReference type="RefSeq" id="WP_020740781.1">
    <property type="nucleotide sequence ID" value="NC_021658.1"/>
</dbReference>
<feature type="domain" description="Cytochrome c" evidence="4">
    <location>
        <begin position="342"/>
        <end position="409"/>
    </location>
</feature>
<organism evidence="5 6">
    <name type="scientific">Sorangium cellulosum So0157-2</name>
    <dbReference type="NCBI Taxonomy" id="1254432"/>
    <lineage>
        <taxon>Bacteria</taxon>
        <taxon>Pseudomonadati</taxon>
        <taxon>Myxococcota</taxon>
        <taxon>Polyangia</taxon>
        <taxon>Polyangiales</taxon>
        <taxon>Polyangiaceae</taxon>
        <taxon>Sorangium</taxon>
    </lineage>
</organism>
<dbReference type="AlphaFoldDB" id="S4YDX4"/>
<dbReference type="EMBL" id="CP003969">
    <property type="protein sequence ID" value="AGP40973.1"/>
    <property type="molecule type" value="Genomic_DNA"/>
</dbReference>
<evidence type="ECO:0000313" key="5">
    <source>
        <dbReference type="EMBL" id="AGP40973.1"/>
    </source>
</evidence>
<dbReference type="eggNOG" id="COG2010">
    <property type="taxonomic scope" value="Bacteria"/>
</dbReference>
<dbReference type="InterPro" id="IPR036909">
    <property type="entry name" value="Cyt_c-like_dom_sf"/>
</dbReference>
<dbReference type="Pfam" id="PF13442">
    <property type="entry name" value="Cytochrome_CBB3"/>
    <property type="match status" value="1"/>
</dbReference>
<dbReference type="KEGG" id="scu:SCE1572_44660"/>
<accession>S4YDX4</accession>
<evidence type="ECO:0000256" key="3">
    <source>
        <dbReference type="ARBA" id="ARBA00023004"/>
    </source>
</evidence>
<dbReference type="GO" id="GO:0046872">
    <property type="term" value="F:metal ion binding"/>
    <property type="evidence" value="ECO:0007669"/>
    <property type="project" value="UniProtKB-KW"/>
</dbReference>
<dbReference type="OrthoDB" id="5481542at2"/>